<comment type="similarity">
    <text evidence="1">In the C-terminal section; belongs to the class-I pyridoxal-phosphate-dependent aminotransferase family.</text>
</comment>
<evidence type="ECO:0000313" key="8">
    <source>
        <dbReference type="Proteomes" id="UP000515847"/>
    </source>
</evidence>
<dbReference type="Proteomes" id="UP000515847">
    <property type="component" value="Chromosome"/>
</dbReference>
<dbReference type="InterPro" id="IPR036388">
    <property type="entry name" value="WH-like_DNA-bd_sf"/>
</dbReference>
<dbReference type="InterPro" id="IPR036390">
    <property type="entry name" value="WH_DNA-bd_sf"/>
</dbReference>
<evidence type="ECO:0000256" key="5">
    <source>
        <dbReference type="ARBA" id="ARBA00023163"/>
    </source>
</evidence>
<protein>
    <submittedName>
        <fullName evidence="7">Aminotransferase class I/II-fold pyridoxal phosphate-dependent enzyme</fullName>
    </submittedName>
</protein>
<reference evidence="7 8" key="1">
    <citation type="journal article" date="2019" name="Front. Microbiol.">
        <title>Thermoanaerosceptrum fracticalcis gen. nov. sp. nov., a Novel Fumarate-Fermenting Microorganism From a Deep Fractured Carbonate Aquifer of the US Great Basin.</title>
        <authorList>
            <person name="Hamilton-Brehm S.D."/>
            <person name="Stewart L.E."/>
            <person name="Zavarin M."/>
            <person name="Caldwell M."/>
            <person name="Lawson P.A."/>
            <person name="Onstott T.C."/>
            <person name="Grzymski J."/>
            <person name="Neveux I."/>
            <person name="Lollar B.S."/>
            <person name="Russell C.E."/>
            <person name="Moser D.P."/>
        </authorList>
    </citation>
    <scope>NUCLEOTIDE SEQUENCE [LARGE SCALE GENOMIC DNA]</scope>
    <source>
        <strain evidence="7 8">DRI-13</strain>
    </source>
</reference>
<keyword evidence="7" id="KW-0808">Transferase</keyword>
<gene>
    <name evidence="7" type="ORF">BR63_14205</name>
</gene>
<keyword evidence="4" id="KW-0238">DNA-binding</keyword>
<dbReference type="GO" id="GO:0008483">
    <property type="term" value="F:transaminase activity"/>
    <property type="evidence" value="ECO:0007669"/>
    <property type="project" value="UniProtKB-KW"/>
</dbReference>
<dbReference type="SUPFAM" id="SSF46785">
    <property type="entry name" value="Winged helix' DNA-binding domain"/>
    <property type="match status" value="1"/>
</dbReference>
<dbReference type="CDD" id="cd00609">
    <property type="entry name" value="AAT_like"/>
    <property type="match status" value="1"/>
</dbReference>
<dbReference type="CDD" id="cd07377">
    <property type="entry name" value="WHTH_GntR"/>
    <property type="match status" value="1"/>
</dbReference>
<dbReference type="SUPFAM" id="SSF53383">
    <property type="entry name" value="PLP-dependent transferases"/>
    <property type="match status" value="1"/>
</dbReference>
<dbReference type="Pfam" id="PF00155">
    <property type="entry name" value="Aminotran_1_2"/>
    <property type="match status" value="1"/>
</dbReference>
<dbReference type="PROSITE" id="PS50949">
    <property type="entry name" value="HTH_GNTR"/>
    <property type="match status" value="1"/>
</dbReference>
<dbReference type="GO" id="GO:0030170">
    <property type="term" value="F:pyridoxal phosphate binding"/>
    <property type="evidence" value="ECO:0007669"/>
    <property type="project" value="InterPro"/>
</dbReference>
<dbReference type="InterPro" id="IPR015424">
    <property type="entry name" value="PyrdxlP-dep_Trfase"/>
</dbReference>
<evidence type="ECO:0000256" key="3">
    <source>
        <dbReference type="ARBA" id="ARBA00023015"/>
    </source>
</evidence>
<keyword evidence="3" id="KW-0805">Transcription regulation</keyword>
<accession>A0A7G6E5I7</accession>
<dbReference type="PANTHER" id="PTHR46577">
    <property type="entry name" value="HTH-TYPE TRANSCRIPTIONAL REGULATORY PROTEIN GABR"/>
    <property type="match status" value="1"/>
</dbReference>
<evidence type="ECO:0000313" key="7">
    <source>
        <dbReference type="EMBL" id="QNB47341.1"/>
    </source>
</evidence>
<dbReference type="Gene3D" id="3.40.640.10">
    <property type="entry name" value="Type I PLP-dependent aspartate aminotransferase-like (Major domain)"/>
    <property type="match status" value="1"/>
</dbReference>
<keyword evidence="2" id="KW-0663">Pyridoxal phosphate</keyword>
<dbReference type="InterPro" id="IPR051446">
    <property type="entry name" value="HTH_trans_reg/aminotransferase"/>
</dbReference>
<dbReference type="GO" id="GO:0003677">
    <property type="term" value="F:DNA binding"/>
    <property type="evidence" value="ECO:0007669"/>
    <property type="project" value="UniProtKB-KW"/>
</dbReference>
<dbReference type="KEGG" id="tfr:BR63_14205"/>
<dbReference type="GO" id="GO:0003700">
    <property type="term" value="F:DNA-binding transcription factor activity"/>
    <property type="evidence" value="ECO:0007669"/>
    <property type="project" value="InterPro"/>
</dbReference>
<dbReference type="InterPro" id="IPR015421">
    <property type="entry name" value="PyrdxlP-dep_Trfase_major"/>
</dbReference>
<evidence type="ECO:0000256" key="1">
    <source>
        <dbReference type="ARBA" id="ARBA00005384"/>
    </source>
</evidence>
<sequence>MLQFAVNLNYRGHSCPQRMTHTSAGVSPNLNTEKIPLYIQLYHYIKNEIITGRIEPNTKLPSIRQLAAGLNMSRTTIESTYHQLLVEGYIKSEPKVGYFVSTIAINEFAKLKLPSISPGNMEQEKMEHATFYDFRSDYVDREGFDFSLWKKYINKALKSSERFLSYGSYQGEYELRKEIAKYIHQSRGVICSPEQIVVGAGVQSLLNILCAILKPGYDSVGFEEPGFKKGQRVFRDHNFKIIPIRLENDGLDVKCLSESGTKIVYVSPSHQFPMGSTMSINKRIQLLNWAHVNQGIIIEDDYDSELRYFGRPIPSLQGLNNGANVVYLGTFSKILLPSLRISYMVLPQDLLERFKGEISQYNQTSSKIEQIALSLFMKDGLLEKHIRKLRKIYAKKNQLLIDVINKIMGNRVNILGKETGLHILLAVKTHLSSEEIVGRAEQAGVKVIPISHYFMNSTDLHYPLILLSYGGISREHIEPAIKLLCKVWFGCDTTK</sequence>
<dbReference type="EMBL" id="CP045798">
    <property type="protein sequence ID" value="QNB47341.1"/>
    <property type="molecule type" value="Genomic_DNA"/>
</dbReference>
<dbReference type="PANTHER" id="PTHR46577:SF1">
    <property type="entry name" value="HTH-TYPE TRANSCRIPTIONAL REGULATORY PROTEIN GABR"/>
    <property type="match status" value="1"/>
</dbReference>
<feature type="domain" description="HTH gntR-type" evidence="6">
    <location>
        <begin position="35"/>
        <end position="103"/>
    </location>
</feature>
<evidence type="ECO:0000256" key="4">
    <source>
        <dbReference type="ARBA" id="ARBA00023125"/>
    </source>
</evidence>
<keyword evidence="8" id="KW-1185">Reference proteome</keyword>
<evidence type="ECO:0000256" key="2">
    <source>
        <dbReference type="ARBA" id="ARBA00022898"/>
    </source>
</evidence>
<keyword evidence="5" id="KW-0804">Transcription</keyword>
<proteinExistence type="inferred from homology"/>
<dbReference type="Gene3D" id="1.10.10.10">
    <property type="entry name" value="Winged helix-like DNA-binding domain superfamily/Winged helix DNA-binding domain"/>
    <property type="match status" value="1"/>
</dbReference>
<dbReference type="InterPro" id="IPR004839">
    <property type="entry name" value="Aminotransferase_I/II_large"/>
</dbReference>
<organism evidence="7 8">
    <name type="scientific">Thermanaerosceptrum fracticalcis</name>
    <dbReference type="NCBI Taxonomy" id="1712410"/>
    <lineage>
        <taxon>Bacteria</taxon>
        <taxon>Bacillati</taxon>
        <taxon>Bacillota</taxon>
        <taxon>Clostridia</taxon>
        <taxon>Eubacteriales</taxon>
        <taxon>Peptococcaceae</taxon>
        <taxon>Thermanaerosceptrum</taxon>
    </lineage>
</organism>
<dbReference type="SMART" id="SM00345">
    <property type="entry name" value="HTH_GNTR"/>
    <property type="match status" value="1"/>
</dbReference>
<name>A0A7G6E5I7_THEFR</name>
<dbReference type="InterPro" id="IPR000524">
    <property type="entry name" value="Tscrpt_reg_HTH_GntR"/>
</dbReference>
<evidence type="ECO:0000259" key="6">
    <source>
        <dbReference type="PROSITE" id="PS50949"/>
    </source>
</evidence>
<dbReference type="AlphaFoldDB" id="A0A7G6E5I7"/>
<keyword evidence="7" id="KW-0032">Aminotransferase</keyword>
<dbReference type="Pfam" id="PF00392">
    <property type="entry name" value="GntR"/>
    <property type="match status" value="1"/>
</dbReference>